<evidence type="ECO:0000313" key="5">
    <source>
        <dbReference type="Proteomes" id="UP000655420"/>
    </source>
</evidence>
<evidence type="ECO:0000256" key="1">
    <source>
        <dbReference type="ARBA" id="ARBA00009226"/>
    </source>
</evidence>
<protein>
    <submittedName>
        <fullName evidence="4">FliM/FliN family flagellar motor switch protein</fullName>
    </submittedName>
</protein>
<dbReference type="GO" id="GO:0003774">
    <property type="term" value="F:cytoskeletal motor activity"/>
    <property type="evidence" value="ECO:0007669"/>
    <property type="project" value="InterPro"/>
</dbReference>
<feature type="compositionally biased region" description="Basic and acidic residues" evidence="2">
    <location>
        <begin position="23"/>
        <end position="36"/>
    </location>
</feature>
<evidence type="ECO:0000259" key="3">
    <source>
        <dbReference type="Pfam" id="PF01052"/>
    </source>
</evidence>
<comment type="caution">
    <text evidence="4">The sequence shown here is derived from an EMBL/GenBank/DDBJ whole genome shotgun (WGS) entry which is preliminary data.</text>
</comment>
<dbReference type="InterPro" id="IPR001543">
    <property type="entry name" value="FliN-like_C"/>
</dbReference>
<name>A0A8J7M5G5_9RHOB</name>
<dbReference type="InterPro" id="IPR036429">
    <property type="entry name" value="SpoA-like_sf"/>
</dbReference>
<evidence type="ECO:0000256" key="2">
    <source>
        <dbReference type="SAM" id="MobiDB-lite"/>
    </source>
</evidence>
<dbReference type="InterPro" id="IPR001172">
    <property type="entry name" value="FliN_T3SS_HrcQb"/>
</dbReference>
<dbReference type="RefSeq" id="WP_200606822.1">
    <property type="nucleotide sequence ID" value="NZ_JAEHHL010000001.1"/>
</dbReference>
<reference evidence="4" key="1">
    <citation type="submission" date="2020-12" db="EMBL/GenBank/DDBJ databases">
        <title>Bacterial taxonomy.</title>
        <authorList>
            <person name="Pan X."/>
        </authorList>
    </citation>
    <scope>NUCLEOTIDE SEQUENCE</scope>
    <source>
        <strain evidence="4">M0105</strain>
    </source>
</reference>
<proteinExistence type="inferred from homology"/>
<keyword evidence="4" id="KW-0969">Cilium</keyword>
<dbReference type="GO" id="GO:0071973">
    <property type="term" value="P:bacterial-type flagellum-dependent cell motility"/>
    <property type="evidence" value="ECO:0007669"/>
    <property type="project" value="InterPro"/>
</dbReference>
<keyword evidence="4" id="KW-0966">Cell projection</keyword>
<accession>A0A8J7M5G5</accession>
<dbReference type="SUPFAM" id="SSF101801">
    <property type="entry name" value="Surface presentation of antigens (SPOA)"/>
    <property type="match status" value="1"/>
</dbReference>
<organism evidence="4 5">
    <name type="scientific">Thermohalobaculum xanthum</name>
    <dbReference type="NCBI Taxonomy" id="2753746"/>
    <lineage>
        <taxon>Bacteria</taxon>
        <taxon>Pseudomonadati</taxon>
        <taxon>Pseudomonadota</taxon>
        <taxon>Alphaproteobacteria</taxon>
        <taxon>Rhodobacterales</taxon>
        <taxon>Paracoccaceae</taxon>
        <taxon>Thermohalobaculum</taxon>
    </lineage>
</organism>
<keyword evidence="5" id="KW-1185">Reference proteome</keyword>
<dbReference type="GO" id="GO:0009425">
    <property type="term" value="C:bacterial-type flagellum basal body"/>
    <property type="evidence" value="ECO:0007669"/>
    <property type="project" value="InterPro"/>
</dbReference>
<feature type="domain" description="Flagellar motor switch protein FliN-like C-terminal" evidence="3">
    <location>
        <begin position="47"/>
        <end position="119"/>
    </location>
</feature>
<dbReference type="Proteomes" id="UP000655420">
    <property type="component" value="Unassembled WGS sequence"/>
</dbReference>
<feature type="compositionally biased region" description="Polar residues" evidence="2">
    <location>
        <begin position="1"/>
        <end position="17"/>
    </location>
</feature>
<keyword evidence="4" id="KW-0282">Flagellum</keyword>
<feature type="region of interest" description="Disordered" evidence="2">
    <location>
        <begin position="1"/>
        <end position="40"/>
    </location>
</feature>
<dbReference type="GO" id="GO:0006935">
    <property type="term" value="P:chemotaxis"/>
    <property type="evidence" value="ECO:0007669"/>
    <property type="project" value="InterPro"/>
</dbReference>
<sequence length="125" mass="13258">MNVSESSDPQGNSTEAQSGPGARGDELAPHAPEPRDSGAATQYRRAIFSVPIDVVVAVGHAQPAIGELLAMRRDTILPLSSRIDDPVQIMVGDRVIARGELEELGEDGGRLAVRLTEVVDVSDLF</sequence>
<dbReference type="EMBL" id="JAEHHL010000001">
    <property type="protein sequence ID" value="MBK0398137.1"/>
    <property type="molecule type" value="Genomic_DNA"/>
</dbReference>
<comment type="similarity">
    <text evidence="1">Belongs to the FliN/MopA/SpaO family.</text>
</comment>
<dbReference type="PRINTS" id="PR00956">
    <property type="entry name" value="FLGMOTORFLIN"/>
</dbReference>
<dbReference type="Gene3D" id="2.30.330.10">
    <property type="entry name" value="SpoA-like"/>
    <property type="match status" value="1"/>
</dbReference>
<gene>
    <name evidence="4" type="ORF">H0I76_02955</name>
</gene>
<evidence type="ECO:0000313" key="4">
    <source>
        <dbReference type="EMBL" id="MBK0398137.1"/>
    </source>
</evidence>
<dbReference type="Pfam" id="PF01052">
    <property type="entry name" value="FliMN_C"/>
    <property type="match status" value="1"/>
</dbReference>
<dbReference type="AlphaFoldDB" id="A0A8J7M5G5"/>